<dbReference type="EMBL" id="JAHRIO010059988">
    <property type="protein sequence ID" value="MEQ2177123.1"/>
    <property type="molecule type" value="Genomic_DNA"/>
</dbReference>
<protein>
    <submittedName>
        <fullName evidence="2">Uncharacterized protein</fullName>
    </submittedName>
</protein>
<feature type="region of interest" description="Disordered" evidence="1">
    <location>
        <begin position="73"/>
        <end position="108"/>
    </location>
</feature>
<organism evidence="2 3">
    <name type="scientific">Goodea atripinnis</name>
    <dbReference type="NCBI Taxonomy" id="208336"/>
    <lineage>
        <taxon>Eukaryota</taxon>
        <taxon>Metazoa</taxon>
        <taxon>Chordata</taxon>
        <taxon>Craniata</taxon>
        <taxon>Vertebrata</taxon>
        <taxon>Euteleostomi</taxon>
        <taxon>Actinopterygii</taxon>
        <taxon>Neopterygii</taxon>
        <taxon>Teleostei</taxon>
        <taxon>Neoteleostei</taxon>
        <taxon>Acanthomorphata</taxon>
        <taxon>Ovalentaria</taxon>
        <taxon>Atherinomorphae</taxon>
        <taxon>Cyprinodontiformes</taxon>
        <taxon>Goodeidae</taxon>
        <taxon>Goodea</taxon>
    </lineage>
</organism>
<sequence>MFRMELCLQRCHCMTTDLCRLSETDWTTPTPHFSHFPHTPASRPGRAQERKCLKNICLSAVTAAKMILSSHFDNTRPLEKKSKETTAPFRPQKSKSLKTHGGDKEKTTEIADGGQKRCFSCSLMCCRSL</sequence>
<dbReference type="Proteomes" id="UP001476798">
    <property type="component" value="Unassembled WGS sequence"/>
</dbReference>
<keyword evidence="3" id="KW-1185">Reference proteome</keyword>
<accession>A0ABV0P093</accession>
<name>A0ABV0P093_9TELE</name>
<feature type="compositionally biased region" description="Basic and acidic residues" evidence="1">
    <location>
        <begin position="73"/>
        <end position="84"/>
    </location>
</feature>
<gene>
    <name evidence="2" type="ORF">GOODEAATRI_000627</name>
</gene>
<proteinExistence type="predicted"/>
<evidence type="ECO:0000256" key="1">
    <source>
        <dbReference type="SAM" id="MobiDB-lite"/>
    </source>
</evidence>
<reference evidence="2 3" key="1">
    <citation type="submission" date="2021-06" db="EMBL/GenBank/DDBJ databases">
        <authorList>
            <person name="Palmer J.M."/>
        </authorList>
    </citation>
    <scope>NUCLEOTIDE SEQUENCE [LARGE SCALE GENOMIC DNA]</scope>
    <source>
        <strain evidence="2 3">GA_2019</strain>
        <tissue evidence="2">Muscle</tissue>
    </source>
</reference>
<comment type="caution">
    <text evidence="2">The sequence shown here is derived from an EMBL/GenBank/DDBJ whole genome shotgun (WGS) entry which is preliminary data.</text>
</comment>
<evidence type="ECO:0000313" key="2">
    <source>
        <dbReference type="EMBL" id="MEQ2177123.1"/>
    </source>
</evidence>
<evidence type="ECO:0000313" key="3">
    <source>
        <dbReference type="Proteomes" id="UP001476798"/>
    </source>
</evidence>